<dbReference type="GO" id="GO:0003676">
    <property type="term" value="F:nucleic acid binding"/>
    <property type="evidence" value="ECO:0007669"/>
    <property type="project" value="InterPro"/>
</dbReference>
<dbReference type="RefSeq" id="WP_006993258.1">
    <property type="nucleotide sequence ID" value="NZ_BAEP01000055.1"/>
</dbReference>
<dbReference type="eggNOG" id="COG2801">
    <property type="taxonomic scope" value="Bacteria"/>
</dbReference>
<gene>
    <name evidence="2" type="ORF">GMES_2817</name>
</gene>
<proteinExistence type="predicted"/>
<dbReference type="Proteomes" id="UP000006263">
    <property type="component" value="Unassembled WGS sequence"/>
</dbReference>
<comment type="caution">
    <text evidence="2">The sequence shown here is derived from an EMBL/GenBank/DDBJ whole genome shotgun (WGS) entry which is preliminary data.</text>
</comment>
<sequence length="706" mass="80670">MEILRNSVWDIKTFQGFGAGLYRILKLDEEFNYVILFPIIEPIAEGRPAIADFRTFQTAISEQDVLKASFKLPVYMLSDEDEISENHRAYRDRQYNLIKALVSDEEFLIQISTSKRAKGINIHAKKVGSDSKKITRLLKLFWKYGQTPDALLPAYSKCGGYGKLKTVKSLPMGRPKKARTVAVERARNFIVTEEDKDKFRKILSVHVLKPHGKSIPKAYDELLRAYYFDEIKMANALGTVPNVPSLAQLRYWKEKLFDKAETAKRTTTERDYLLNRRGVSGSTSTKWSVPGDCFEIDATVADVHIVSEWSSNLILGRPTIYSVVDRATGVVCGLNVSLFYASWRAARQALANTFLPKADYCKEFGINIQDSDWPVNHIPLTLMCDNGEMIGLNPQKLVVPLTELQLSPPYRPDFKSMVEVRYGLLNKELIHDLSGTTRGGVVIRGDKDPRKDAIYTLKQFTTLLIDAALELNRTKYDRLAKSNALLIKYDLLPTPINYWKVNVASYKHSLQVADIDVVISRMYPPAKATMTKHAIEYNGLYYSNERVIKDDLTTIARTHGNWQLDARINENTTNFIYVKFDKNENFVKCNLLQRSNMFENKPMYEADAFNDWLDQSKAKSPISIESIDSRKMRKEEERVAKSNQDENTIPFAKKIKNMRESRKNEISSTSNAIEDKQESIQSTQVAKLVDQPKGKKVHLPRRPKGK</sequence>
<accession>K6Z3Z8</accession>
<feature type="region of interest" description="Disordered" evidence="1">
    <location>
        <begin position="633"/>
        <end position="706"/>
    </location>
</feature>
<name>K6Z3Z8_9ALTE</name>
<dbReference type="InterPro" id="IPR036397">
    <property type="entry name" value="RNaseH_sf"/>
</dbReference>
<evidence type="ECO:0000313" key="2">
    <source>
        <dbReference type="EMBL" id="GAC25107.1"/>
    </source>
</evidence>
<organism evidence="2 3">
    <name type="scientific">Paraglaciecola mesophila KMM 241</name>
    <dbReference type="NCBI Taxonomy" id="1128912"/>
    <lineage>
        <taxon>Bacteria</taxon>
        <taxon>Pseudomonadati</taxon>
        <taxon>Pseudomonadota</taxon>
        <taxon>Gammaproteobacteria</taxon>
        <taxon>Alteromonadales</taxon>
        <taxon>Alteromonadaceae</taxon>
        <taxon>Paraglaciecola</taxon>
    </lineage>
</organism>
<dbReference type="EMBL" id="BAEP01000055">
    <property type="protein sequence ID" value="GAC25107.1"/>
    <property type="molecule type" value="Genomic_DNA"/>
</dbReference>
<reference evidence="2 3" key="1">
    <citation type="journal article" date="2017" name="Antonie Van Leeuwenhoek">
        <title>Rhizobium rhizosphaerae sp. nov., a novel species isolated from rice rhizosphere.</title>
        <authorList>
            <person name="Zhao J.J."/>
            <person name="Zhang J."/>
            <person name="Zhang R.J."/>
            <person name="Zhang C.W."/>
            <person name="Yin H.Q."/>
            <person name="Zhang X.X."/>
        </authorList>
    </citation>
    <scope>NUCLEOTIDE SEQUENCE [LARGE SCALE GENOMIC DNA]</scope>
    <source>
        <strain evidence="2 3">KMM 241</strain>
    </source>
</reference>
<dbReference type="OrthoDB" id="501284at2"/>
<protein>
    <submittedName>
        <fullName evidence="2">Tn7-like transposition protein B</fullName>
    </submittedName>
</protein>
<feature type="compositionally biased region" description="Basic residues" evidence="1">
    <location>
        <begin position="694"/>
        <end position="706"/>
    </location>
</feature>
<feature type="compositionally biased region" description="Basic and acidic residues" evidence="1">
    <location>
        <begin position="633"/>
        <end position="644"/>
    </location>
</feature>
<evidence type="ECO:0000256" key="1">
    <source>
        <dbReference type="SAM" id="MobiDB-lite"/>
    </source>
</evidence>
<dbReference type="AlphaFoldDB" id="K6Z3Z8"/>
<evidence type="ECO:0000313" key="3">
    <source>
        <dbReference type="Proteomes" id="UP000006263"/>
    </source>
</evidence>
<dbReference type="Gene3D" id="3.30.420.10">
    <property type="entry name" value="Ribonuclease H-like superfamily/Ribonuclease H"/>
    <property type="match status" value="1"/>
</dbReference>